<protein>
    <submittedName>
        <fullName evidence="1">Uncharacterized protein</fullName>
    </submittedName>
</protein>
<name>A0A4D8PZ73_AZOBR</name>
<reference evidence="1 2" key="1">
    <citation type="submission" date="2018-09" db="EMBL/GenBank/DDBJ databases">
        <title>Whole genome based analysis of evolution and adaptive divergence in Indian and Brazilian strains of Azospirillum brasilense.</title>
        <authorList>
            <person name="Singh C."/>
            <person name="Tripathi A.K."/>
        </authorList>
    </citation>
    <scope>NUCLEOTIDE SEQUENCE [LARGE SCALE GENOMIC DNA]</scope>
    <source>
        <strain evidence="1 2">MTCC4036</strain>
    </source>
</reference>
<dbReference type="EMBL" id="CP032330">
    <property type="protein sequence ID" value="QCO03035.1"/>
    <property type="molecule type" value="Genomic_DNA"/>
</dbReference>
<accession>A0A4D8PZ73</accession>
<sequence length="87" mass="9164">MKAVNAALSHAKEIATACDTLRVPNMKTSLVQFVAAGGDMQVARNMATDAAAARDEAVITDTTRQPLAPVASGWDKAINNINQRAAR</sequence>
<proteinExistence type="predicted"/>
<organism evidence="1 2">
    <name type="scientific">Azospirillum brasilense</name>
    <dbReference type="NCBI Taxonomy" id="192"/>
    <lineage>
        <taxon>Bacteria</taxon>
        <taxon>Pseudomonadati</taxon>
        <taxon>Pseudomonadota</taxon>
        <taxon>Alphaproteobacteria</taxon>
        <taxon>Rhodospirillales</taxon>
        <taxon>Azospirillaceae</taxon>
        <taxon>Azospirillum</taxon>
    </lineage>
</organism>
<evidence type="ECO:0000313" key="1">
    <source>
        <dbReference type="EMBL" id="QCO03035.1"/>
    </source>
</evidence>
<dbReference type="Proteomes" id="UP000298596">
    <property type="component" value="Chromosome"/>
</dbReference>
<gene>
    <name evidence="1" type="ORF">D3867_14045</name>
</gene>
<dbReference type="AlphaFoldDB" id="A0A4D8PZ73"/>
<evidence type="ECO:0000313" key="2">
    <source>
        <dbReference type="Proteomes" id="UP000298596"/>
    </source>
</evidence>